<keyword evidence="3" id="KW-0408">Iron</keyword>
<dbReference type="Pfam" id="PF00072">
    <property type="entry name" value="Response_reg"/>
    <property type="match status" value="1"/>
</dbReference>
<evidence type="ECO:0000256" key="3">
    <source>
        <dbReference type="ARBA" id="ARBA00023004"/>
    </source>
</evidence>
<evidence type="ECO:0000256" key="1">
    <source>
        <dbReference type="ARBA" id="ARBA00022553"/>
    </source>
</evidence>
<dbReference type="Pfam" id="PF01257">
    <property type="entry name" value="2Fe-2S_thioredx"/>
    <property type="match status" value="1"/>
</dbReference>
<evidence type="ECO:0000313" key="10">
    <source>
        <dbReference type="EMBL" id="SPD72986.1"/>
    </source>
</evidence>
<dbReference type="AlphaFoldDB" id="A0A445MU38"/>
<dbReference type="SMART" id="SM00448">
    <property type="entry name" value="REC"/>
    <property type="match status" value="1"/>
</dbReference>
<keyword evidence="1 8" id="KW-0597">Phosphoprotein</keyword>
<dbReference type="Gene3D" id="3.40.30.10">
    <property type="entry name" value="Glutaredoxin"/>
    <property type="match status" value="1"/>
</dbReference>
<keyword evidence="4" id="KW-0902">Two-component regulatory system</keyword>
<gene>
    <name evidence="10" type="ORF">PITCH_A1630008</name>
</gene>
<reference evidence="10" key="1">
    <citation type="submission" date="2018-01" db="EMBL/GenBank/DDBJ databases">
        <authorList>
            <person name="Regsiter A."/>
            <person name="William W."/>
        </authorList>
    </citation>
    <scope>NUCLEOTIDE SEQUENCE</scope>
    <source>
        <strain evidence="10">TRIP AH-1</strain>
    </source>
</reference>
<evidence type="ECO:0000256" key="2">
    <source>
        <dbReference type="ARBA" id="ARBA00022723"/>
    </source>
</evidence>
<feature type="modified residue" description="4-aspartylphosphate" evidence="8">
    <location>
        <position position="68"/>
    </location>
</feature>
<dbReference type="EMBL" id="OJIN01000072">
    <property type="protein sequence ID" value="SPD72986.1"/>
    <property type="molecule type" value="Genomic_DNA"/>
</dbReference>
<keyword evidence="2" id="KW-0479">Metal-binding</keyword>
<dbReference type="InterPro" id="IPR028431">
    <property type="entry name" value="NADP_DH_HndA-like"/>
</dbReference>
<dbReference type="CDD" id="cd03064">
    <property type="entry name" value="TRX_Fd_NuoE"/>
    <property type="match status" value="1"/>
</dbReference>
<dbReference type="InterPro" id="IPR041921">
    <property type="entry name" value="NuoE_N"/>
</dbReference>
<dbReference type="GO" id="GO:0000160">
    <property type="term" value="P:phosphorelay signal transduction system"/>
    <property type="evidence" value="ECO:0007669"/>
    <property type="project" value="UniProtKB-KW"/>
</dbReference>
<accession>A0A445MU38</accession>
<dbReference type="SUPFAM" id="SSF52172">
    <property type="entry name" value="CheY-like"/>
    <property type="match status" value="1"/>
</dbReference>
<name>A0A445MU38_9BACT</name>
<keyword evidence="7" id="KW-0804">Transcription</keyword>
<dbReference type="SUPFAM" id="SSF52833">
    <property type="entry name" value="Thioredoxin-like"/>
    <property type="match status" value="1"/>
</dbReference>
<feature type="domain" description="Response regulatory" evidence="9">
    <location>
        <begin position="19"/>
        <end position="133"/>
    </location>
</feature>
<organism evidence="10">
    <name type="scientific">uncultured Desulfobacterium sp</name>
    <dbReference type="NCBI Taxonomy" id="201089"/>
    <lineage>
        <taxon>Bacteria</taxon>
        <taxon>Pseudomonadati</taxon>
        <taxon>Thermodesulfobacteriota</taxon>
        <taxon>Desulfobacteria</taxon>
        <taxon>Desulfobacterales</taxon>
        <taxon>Desulfobacteriaceae</taxon>
        <taxon>Desulfobacterium</taxon>
        <taxon>environmental samples</taxon>
    </lineage>
</organism>
<keyword evidence="5" id="KW-0411">Iron-sulfur</keyword>
<evidence type="ECO:0000256" key="5">
    <source>
        <dbReference type="ARBA" id="ARBA00023014"/>
    </source>
</evidence>
<evidence type="ECO:0000256" key="8">
    <source>
        <dbReference type="PROSITE-ProRule" id="PRU00169"/>
    </source>
</evidence>
<dbReference type="InterPro" id="IPR001789">
    <property type="entry name" value="Sig_transdc_resp-reg_receiver"/>
</dbReference>
<dbReference type="InterPro" id="IPR011006">
    <property type="entry name" value="CheY-like_superfamily"/>
</dbReference>
<dbReference type="GO" id="GO:0051536">
    <property type="term" value="F:iron-sulfur cluster binding"/>
    <property type="evidence" value="ECO:0007669"/>
    <property type="project" value="UniProtKB-KW"/>
</dbReference>
<sequence length="374" mass="41461">MDSGIKITSPTVLALKKTAVVVIDDDESICEACRQTLEENGIRTEVSTDGTEGLRLVEKARPNVVLVDLKMPKISGIDVLKKIPEINPGIVPIVITGYGTIDTAVESMKIGAFDFITKPFEPEKLIETVTRGIKLSQIRQEATARQASLAKEEAAKEEKLDKEDVLLRGLSLLGDSYSLGLDRGDFIEELKRLDAEAKHHADNLGQAKQRERAILDIVNELRSVDEIIKKYDYTKNAIIQILLETQLKLRWLPKHVLKWISVRLNIPLGKIYAIANFYEAFSLEPQGEHTVHVCTGTACHVKGAPNLLREISAILDIKEGETDKEQLFTLKTVHCLGCCALSPVVQIDDSYVSDPSATTLKEIFGSLGQKEEHI</sequence>
<dbReference type="PANTHER" id="PTHR43342">
    <property type="entry name" value="NADH-QUINONE OXIDOREDUCTASE, E SUBUNIT"/>
    <property type="match status" value="1"/>
</dbReference>
<dbReference type="Gene3D" id="1.10.10.1590">
    <property type="entry name" value="NADH-quinone oxidoreductase subunit E"/>
    <property type="match status" value="1"/>
</dbReference>
<evidence type="ECO:0000256" key="6">
    <source>
        <dbReference type="ARBA" id="ARBA00023015"/>
    </source>
</evidence>
<dbReference type="PROSITE" id="PS50110">
    <property type="entry name" value="RESPONSE_REGULATORY"/>
    <property type="match status" value="1"/>
</dbReference>
<evidence type="ECO:0000259" key="9">
    <source>
        <dbReference type="PROSITE" id="PS50110"/>
    </source>
</evidence>
<evidence type="ECO:0000256" key="4">
    <source>
        <dbReference type="ARBA" id="ARBA00023012"/>
    </source>
</evidence>
<evidence type="ECO:0000256" key="7">
    <source>
        <dbReference type="ARBA" id="ARBA00023163"/>
    </source>
</evidence>
<proteinExistence type="predicted"/>
<dbReference type="PANTHER" id="PTHR43342:SF1">
    <property type="entry name" value="BIFURCATING [FEFE] HYDROGENASE GAMMA SUBUNIT"/>
    <property type="match status" value="1"/>
</dbReference>
<dbReference type="InterPro" id="IPR036249">
    <property type="entry name" value="Thioredoxin-like_sf"/>
</dbReference>
<keyword evidence="6" id="KW-0805">Transcription regulation</keyword>
<protein>
    <submittedName>
        <fullName evidence="10">Benzoyl-CoA reductase electron transfer protein, putative (Modular protein)</fullName>
    </submittedName>
</protein>
<dbReference type="FunFam" id="3.40.50.2300:FF:000018">
    <property type="entry name" value="DNA-binding transcriptional regulator NtrC"/>
    <property type="match status" value="1"/>
</dbReference>
<dbReference type="GO" id="GO:0046872">
    <property type="term" value="F:metal ion binding"/>
    <property type="evidence" value="ECO:0007669"/>
    <property type="project" value="UniProtKB-KW"/>
</dbReference>
<dbReference type="InterPro" id="IPR042128">
    <property type="entry name" value="NuoE_dom"/>
</dbReference>
<dbReference type="Gene3D" id="3.40.50.2300">
    <property type="match status" value="1"/>
</dbReference>